<dbReference type="Pfam" id="PF00030">
    <property type="entry name" value="Crystall"/>
    <property type="match status" value="2"/>
</dbReference>
<dbReference type="PROSITE" id="PS51752">
    <property type="entry name" value="JACALIN_LECTIN"/>
    <property type="match status" value="1"/>
</dbReference>
<keyword evidence="2" id="KW-0677">Repeat</keyword>
<dbReference type="OrthoDB" id="3685584at2"/>
<dbReference type="SUPFAM" id="SSF51101">
    <property type="entry name" value="Mannose-binding lectins"/>
    <property type="match status" value="1"/>
</dbReference>
<dbReference type="InterPro" id="IPR011024">
    <property type="entry name" value="G_crystallin-like"/>
</dbReference>
<name>A0A017T981_9BACT</name>
<evidence type="ECO:0000259" key="3">
    <source>
        <dbReference type="PROSITE" id="PS50915"/>
    </source>
</evidence>
<evidence type="ECO:0000313" key="5">
    <source>
        <dbReference type="EMBL" id="EYF05151.1"/>
    </source>
</evidence>
<dbReference type="AlphaFoldDB" id="A0A017T981"/>
<sequence>MSWWNPVDWVDAVEDVAEDLEEATVAVATGVADELVDVGNTLVKTGHTIYTDVADGAVAAFNTASGGVIYAVDWTETETSKVATCALSTCGDIAHFSVDLYGKTVSFAEDAYKYLSSYLMSSPPSLGPYNDLARDFMKALFTVYLASESSAESVVSSWERDARKKGYTMAIDFDGGIQLVSITADIVAGVYVDSKGEWGFLVNVGVSVSIVPSVEASITMDLYMLFGGVSMYNDKSYYFIGGTFDIEGFIIGGDVLLSSGFAFKGFRAALGVGVSYDLFASGGSESAKSTSAESTSVEASPSLPSLDIYSVNLLGEQGATHDVACQVATDSSQETSIVANASGAMTMKSASILASDQVGGSGGSAFADDITNVARIKSITLRGGTYVSAISITYVLHDGSTVVKSHGGTSGTAVTLNLIEDEYITKVTGRSGSLLDQVCFTTSHGRTLSTGGGGGGPFTIDPKLNRPIIGIFGSSGSDIDAFGVYYRSGVPFTLQSRNSNLYLDVVGQMDASDGASAVQQSSTGGPHQHWLLSPGGDEGEYCIVNEHSGLSLEASGSSVGASVVQNAASGSDTQVWSFTESGGYCLIKNKGTGMYLDVQGISFTAGAQVYQWSLTSGLNQQWRLAPVAAKVYAFSGGGFTGSFQAFGPGSYDLSQITLGNDTIRSLQVPEGWRVTLHQHAGFAGTTQEVTRDASELGSMSAQASSLVVEMPPWGVTLYKDASYKGSSRTLSPGRYASLSGLGFSKNTLSSVTIPSGWRVTLFDHENFEGEASVLTSDTASLGSFNDETSSLVVEAAPLGQVVLYKDYRYAGTSQVLTPGRQDMSALTASGAIGDNRLSSVKVPTNWTVILYKDSGYSGTSKTLTADCSRLDDFNDTTSSLIVIPG</sequence>
<evidence type="ECO:0000313" key="6">
    <source>
        <dbReference type="Proteomes" id="UP000019678"/>
    </source>
</evidence>
<evidence type="ECO:0000259" key="4">
    <source>
        <dbReference type="PROSITE" id="PS51752"/>
    </source>
</evidence>
<dbReference type="SMR" id="A0A017T981"/>
<dbReference type="Gene3D" id="2.100.10.30">
    <property type="entry name" value="Jacalin-like lectin domain"/>
    <property type="match status" value="1"/>
</dbReference>
<dbReference type="SMART" id="SM00458">
    <property type="entry name" value="RICIN"/>
    <property type="match status" value="1"/>
</dbReference>
<comment type="caution">
    <text evidence="5">The sequence shown here is derived from an EMBL/GenBank/DDBJ whole genome shotgun (WGS) entry which is preliminary data.</text>
</comment>
<dbReference type="eggNOG" id="COG3568">
    <property type="taxonomic scope" value="Bacteria"/>
</dbReference>
<dbReference type="Pfam" id="PF14200">
    <property type="entry name" value="RicinB_lectin_2"/>
    <property type="match status" value="2"/>
</dbReference>
<dbReference type="InterPro" id="IPR001064">
    <property type="entry name" value="Beta/gamma_crystallin"/>
</dbReference>
<dbReference type="eggNOG" id="COG2931">
    <property type="taxonomic scope" value="Bacteria"/>
</dbReference>
<dbReference type="Gene3D" id="2.80.10.50">
    <property type="match status" value="1"/>
</dbReference>
<dbReference type="PROSITE" id="PS50231">
    <property type="entry name" value="RICIN_B_LECTIN"/>
    <property type="match status" value="1"/>
</dbReference>
<accession>A0A017T981</accession>
<dbReference type="STRING" id="1192034.CAP_3516"/>
<dbReference type="InterPro" id="IPR035992">
    <property type="entry name" value="Ricin_B-like_lectins"/>
</dbReference>
<dbReference type="SMART" id="SM00247">
    <property type="entry name" value="XTALbg"/>
    <property type="match status" value="3"/>
</dbReference>
<gene>
    <name evidence="5" type="ORF">CAP_3516</name>
</gene>
<dbReference type="InterPro" id="IPR000772">
    <property type="entry name" value="Ricin_B_lectin"/>
</dbReference>
<dbReference type="EMBL" id="ASRX01000026">
    <property type="protein sequence ID" value="EYF05151.1"/>
    <property type="molecule type" value="Genomic_DNA"/>
</dbReference>
<dbReference type="Pfam" id="PF01419">
    <property type="entry name" value="Jacalin"/>
    <property type="match status" value="1"/>
</dbReference>
<dbReference type="RefSeq" id="WP_052375463.1">
    <property type="nucleotide sequence ID" value="NZ_ASRX01000026.1"/>
</dbReference>
<dbReference type="PANTHER" id="PTHR47293">
    <property type="entry name" value="JACALIN-RELATED LECTIN 3"/>
    <property type="match status" value="1"/>
</dbReference>
<feature type="domain" description="Beta/gamma crystallin 'Greek key'" evidence="3">
    <location>
        <begin position="757"/>
        <end position="795"/>
    </location>
</feature>
<reference evidence="5 6" key="1">
    <citation type="submission" date="2013-05" db="EMBL/GenBank/DDBJ databases">
        <title>Genome assembly of Chondromyces apiculatus DSM 436.</title>
        <authorList>
            <person name="Sharma G."/>
            <person name="Khatri I."/>
            <person name="Kaur C."/>
            <person name="Mayilraj S."/>
            <person name="Subramanian S."/>
        </authorList>
    </citation>
    <scope>NUCLEOTIDE SEQUENCE [LARGE SCALE GENOMIC DNA]</scope>
    <source>
        <strain evidence="5 6">DSM 436</strain>
    </source>
</reference>
<dbReference type="InterPro" id="IPR001229">
    <property type="entry name" value="Jacalin-like_lectin_dom"/>
</dbReference>
<dbReference type="PROSITE" id="PS50915">
    <property type="entry name" value="CRYSTALLIN_BETA_GAMMA"/>
    <property type="match status" value="2"/>
</dbReference>
<feature type="domain" description="Jacalin-type lectin" evidence="4">
    <location>
        <begin position="352"/>
        <end position="488"/>
    </location>
</feature>
<dbReference type="CDD" id="cd00161">
    <property type="entry name" value="beta-trefoil_Ricin-like"/>
    <property type="match status" value="1"/>
</dbReference>
<dbReference type="Gene3D" id="2.60.20.10">
    <property type="entry name" value="Crystallins"/>
    <property type="match status" value="3"/>
</dbReference>
<comment type="similarity">
    <text evidence="1">Belongs to the beta/gamma-crystallin family.</text>
</comment>
<proteinExistence type="inferred from homology"/>
<protein>
    <submittedName>
        <fullName evidence="5">Glucan endo-1,6-beta-glucosidase</fullName>
    </submittedName>
</protein>
<evidence type="ECO:0000256" key="1">
    <source>
        <dbReference type="ARBA" id="ARBA00009646"/>
    </source>
</evidence>
<organism evidence="5 6">
    <name type="scientific">Chondromyces apiculatus DSM 436</name>
    <dbReference type="NCBI Taxonomy" id="1192034"/>
    <lineage>
        <taxon>Bacteria</taxon>
        <taxon>Pseudomonadati</taxon>
        <taxon>Myxococcota</taxon>
        <taxon>Polyangia</taxon>
        <taxon>Polyangiales</taxon>
        <taxon>Polyangiaceae</taxon>
        <taxon>Chondromyces</taxon>
    </lineage>
</organism>
<dbReference type="eggNOG" id="COG5498">
    <property type="taxonomic scope" value="Bacteria"/>
</dbReference>
<dbReference type="InterPro" id="IPR036404">
    <property type="entry name" value="Jacalin-like_lectin_dom_sf"/>
</dbReference>
<evidence type="ECO:0000256" key="2">
    <source>
        <dbReference type="ARBA" id="ARBA00022737"/>
    </source>
</evidence>
<dbReference type="SUPFAM" id="SSF50370">
    <property type="entry name" value="Ricin B-like lectins"/>
    <property type="match status" value="1"/>
</dbReference>
<dbReference type="eggNOG" id="COG3507">
    <property type="taxonomic scope" value="Bacteria"/>
</dbReference>
<dbReference type="Proteomes" id="UP000019678">
    <property type="component" value="Unassembled WGS sequence"/>
</dbReference>
<dbReference type="PANTHER" id="PTHR47293:SF15">
    <property type="entry name" value="JACALIN-RELATED LECTIN 19"/>
    <property type="match status" value="1"/>
</dbReference>
<dbReference type="SUPFAM" id="SSF49695">
    <property type="entry name" value="gamma-Crystallin-like"/>
    <property type="match status" value="2"/>
</dbReference>
<feature type="domain" description="Beta/gamma crystallin 'Greek key'" evidence="3">
    <location>
        <begin position="799"/>
        <end position="844"/>
    </location>
</feature>
<keyword evidence="6" id="KW-1185">Reference proteome</keyword>
<dbReference type="SMART" id="SM00915">
    <property type="entry name" value="Jacalin"/>
    <property type="match status" value="1"/>
</dbReference>